<evidence type="ECO:0000313" key="3">
    <source>
        <dbReference type="Proteomes" id="UP000694240"/>
    </source>
</evidence>
<protein>
    <recommendedName>
        <fullName evidence="4">MATH domain-containing protein</fullName>
    </recommendedName>
</protein>
<sequence length="147" mass="17037">MGNQMETQNTENVNDFIVDPSHVKLVNWIFKTHPETAVKVKLQNQQLKTTCMKLLVGIIQKLYHKPLHDLSELELSKVSEDLSDLTKVGFDLQWLRSKLGKVCLDRKNHRASEARIGEIEQQVKKLEVMMSDLKADLEEEKTKLKRL</sequence>
<feature type="coiled-coil region" evidence="1">
    <location>
        <begin position="109"/>
        <end position="143"/>
    </location>
</feature>
<evidence type="ECO:0000256" key="1">
    <source>
        <dbReference type="SAM" id="Coils"/>
    </source>
</evidence>
<evidence type="ECO:0008006" key="4">
    <source>
        <dbReference type="Google" id="ProtNLM"/>
    </source>
</evidence>
<dbReference type="PANTHER" id="PTHR46236:SF27">
    <property type="entry name" value="MATH DOMAIN-CONTAINING PROTEIN"/>
    <property type="match status" value="1"/>
</dbReference>
<evidence type="ECO:0000313" key="2">
    <source>
        <dbReference type="EMBL" id="KAG7549367.1"/>
    </source>
</evidence>
<dbReference type="AlphaFoldDB" id="A0A8T1YSD1"/>
<reference evidence="2 3" key="1">
    <citation type="submission" date="2020-12" db="EMBL/GenBank/DDBJ databases">
        <title>Concerted genomic and epigenomic changes stabilize Arabidopsis allopolyploids.</title>
        <authorList>
            <person name="Chen Z."/>
        </authorList>
    </citation>
    <scope>NUCLEOTIDE SEQUENCE [LARGE SCALE GENOMIC DNA]</scope>
    <source>
        <strain evidence="2">Allo738</strain>
        <tissue evidence="2">Leaf</tissue>
    </source>
</reference>
<dbReference type="Proteomes" id="UP000694240">
    <property type="component" value="Chromosome 11"/>
</dbReference>
<name>A0A8T1YSD1_9BRAS</name>
<organism evidence="2 3">
    <name type="scientific">Arabidopsis thaliana x Arabidopsis arenosa</name>
    <dbReference type="NCBI Taxonomy" id="1240361"/>
    <lineage>
        <taxon>Eukaryota</taxon>
        <taxon>Viridiplantae</taxon>
        <taxon>Streptophyta</taxon>
        <taxon>Embryophyta</taxon>
        <taxon>Tracheophyta</taxon>
        <taxon>Spermatophyta</taxon>
        <taxon>Magnoliopsida</taxon>
        <taxon>eudicotyledons</taxon>
        <taxon>Gunneridae</taxon>
        <taxon>Pentapetalae</taxon>
        <taxon>rosids</taxon>
        <taxon>malvids</taxon>
        <taxon>Brassicales</taxon>
        <taxon>Brassicaceae</taxon>
        <taxon>Camelineae</taxon>
        <taxon>Arabidopsis</taxon>
    </lineage>
</organism>
<keyword evidence="1" id="KW-0175">Coiled coil</keyword>
<dbReference type="InterPro" id="IPR050804">
    <property type="entry name" value="MCC"/>
</dbReference>
<accession>A0A8T1YSD1</accession>
<keyword evidence="3" id="KW-1185">Reference proteome</keyword>
<dbReference type="PANTHER" id="PTHR46236">
    <property type="entry name" value="TRAF-LIKE SUPERFAMILY PROTEIN"/>
    <property type="match status" value="1"/>
</dbReference>
<proteinExistence type="predicted"/>
<dbReference type="EMBL" id="JAEFBK010000011">
    <property type="protein sequence ID" value="KAG7549367.1"/>
    <property type="molecule type" value="Genomic_DNA"/>
</dbReference>
<gene>
    <name evidence="2" type="ORF">ISN45_Aa06g002650</name>
</gene>
<comment type="caution">
    <text evidence="2">The sequence shown here is derived from an EMBL/GenBank/DDBJ whole genome shotgun (WGS) entry which is preliminary data.</text>
</comment>